<comment type="caution">
    <text evidence="2">The sequence shown here is derived from an EMBL/GenBank/DDBJ whole genome shotgun (WGS) entry which is preliminary data.</text>
</comment>
<dbReference type="Pfam" id="PF13860">
    <property type="entry name" value="FlgD_ig"/>
    <property type="match status" value="1"/>
</dbReference>
<accession>A0A1G2BX62</accession>
<dbReference type="SUPFAM" id="SSF49299">
    <property type="entry name" value="PKD domain"/>
    <property type="match status" value="3"/>
</dbReference>
<dbReference type="Pfam" id="PF18911">
    <property type="entry name" value="PKD_4"/>
    <property type="match status" value="3"/>
</dbReference>
<proteinExistence type="predicted"/>
<name>A0A1G2BX62_9BACT</name>
<dbReference type="FunFam" id="2.60.40.10:FF:000270">
    <property type="entry name" value="Cell surface protein"/>
    <property type="match status" value="3"/>
</dbReference>
<dbReference type="InterPro" id="IPR016047">
    <property type="entry name" value="M23ase_b-sheet_dom"/>
</dbReference>
<dbReference type="InterPro" id="IPR035986">
    <property type="entry name" value="PKD_dom_sf"/>
</dbReference>
<organism evidence="2 3">
    <name type="scientific">Candidatus Komeilibacteria bacterium RIFOXYC1_FULL_37_11</name>
    <dbReference type="NCBI Taxonomy" id="1798555"/>
    <lineage>
        <taxon>Bacteria</taxon>
        <taxon>Candidatus Komeiliibacteriota</taxon>
    </lineage>
</organism>
<dbReference type="InterPro" id="IPR011055">
    <property type="entry name" value="Dup_hybrid_motif"/>
</dbReference>
<sequence>MADGFQLPLYEYDISDNCLEWGGWGSSFYEGQRHLADDECSPSGTEVFASANGIVRFSHNNGSCPDNWGPLIVIESNTNNGSVCVIYGHVVSEPSIIEGGSVVRGQKIGKIADGTGCWSDHIHFGIYIGEYGMPNGEYPGWLRGYLFPGAWPGNYVDPIWYVENNPPSSSSTVGCFSTNDCSGAVSLSFQQKYNAMATAGHPLGNPWDNGGSIYVHEVNGMYIQDFQDPRDQGGPSNGYYHPYTALIYDAATVSTANVRLLKEGFWDTWMNNTGWVNFGSPITDEYSNGGEIWQTFRRYGQNYPSNQSDYENFYFTWNSNTQLLEVLDKNYNPVDFSQLTVTTADIFTRVFKSASLNDSTSNEFKQYNGLDYSLSDSTGGGSRLVSDTKISIAKVTSTTTEPEGVYHSGLIVSNLGQPFPLINQRDYDNFYAVINGTVIPIDPFTMNGDMTIYVGGSSSGPDIQFSHWTIYPNPGTVGQQIHVEGQINNQGSSSVTLSEVRVEFFDPNGTEIYHWSEYNVTLDPGYYWYQWLYCYPYISGNYTARFRGLINGQWQTYSTQTVYVQNNPNYPVADFTSNPLSGPAPLTVRFTDLSTNNPKRWQWLFGDGSVLHDVQNPQHTFVNPGTYTVDLLVFNDFGGDRIIKGGFITVYEAVVANFTSDVVSGSVPLTVHFTDQSTGNPTSWYWDFGDGNVSYDQHPLHTYVVAGIYSVSLTVGNQNSSNVKVVSNMITVKETFDHCAIGILTTKDNGGGWRGFTIRGNYAYVANGLLGLQIVNISNPVAPQIIGSVNTPDYAFHVSILDNYAYVSDGSSGLQIVNISNPVAPQIVGSVHLPDRVYGASIVSNFIYVFDAGSRLSIFDASNPASPTLVNSLVLPANVTGISFYKTYAYMTNGSYDLRIFDISNPVGPVLLSTKSLPGYASDVYADSNYVYVAAYASDLQIVDASNPTSPQLIGSLDLSYYALEVVVSDGYAYVVNVDPDTSSVEIIDISNPASPALVGSVGSAYDQIMDIIVEDGLAYMTDYQGGFAIVSLDCALPASPNFTATPKSGYSSLTVQFADQSTGNPTSWYWDFGDGTTSTQQNPQHIYRGGGNCTVSLTVSDGDFTNTKIIDNFITIKVKNFKDDRKMELYANHPNPFNPSTTISYSLPTSQHVSLVVYNILGQAVTTLVDGMKEAGEHSAIWDGRNDHGSPVSSGMYFYRLTTVESSIVRKMILLK</sequence>
<dbReference type="InterPro" id="IPR013211">
    <property type="entry name" value="LVIVD"/>
</dbReference>
<dbReference type="SMART" id="SM00089">
    <property type="entry name" value="PKD"/>
    <property type="match status" value="3"/>
</dbReference>
<feature type="domain" description="PKD" evidence="1">
    <location>
        <begin position="654"/>
        <end position="723"/>
    </location>
</feature>
<dbReference type="CDD" id="cd12797">
    <property type="entry name" value="M23_peptidase"/>
    <property type="match status" value="1"/>
</dbReference>
<dbReference type="CDD" id="cd00146">
    <property type="entry name" value="PKD"/>
    <property type="match status" value="3"/>
</dbReference>
<dbReference type="InterPro" id="IPR025965">
    <property type="entry name" value="FlgD/Vpr_Ig-like"/>
</dbReference>
<evidence type="ECO:0000313" key="2">
    <source>
        <dbReference type="EMBL" id="OGY93722.1"/>
    </source>
</evidence>
<evidence type="ECO:0000259" key="1">
    <source>
        <dbReference type="PROSITE" id="PS50093"/>
    </source>
</evidence>
<dbReference type="Pfam" id="PF01551">
    <property type="entry name" value="Peptidase_M23"/>
    <property type="match status" value="1"/>
</dbReference>
<dbReference type="Proteomes" id="UP000177626">
    <property type="component" value="Unassembled WGS sequence"/>
</dbReference>
<dbReference type="InterPro" id="IPR000601">
    <property type="entry name" value="PKD_dom"/>
</dbReference>
<dbReference type="EMBL" id="MHKQ01000018">
    <property type="protein sequence ID" value="OGY93722.1"/>
    <property type="molecule type" value="Genomic_DNA"/>
</dbReference>
<dbReference type="InterPro" id="IPR013783">
    <property type="entry name" value="Ig-like_fold"/>
</dbReference>
<dbReference type="Gene3D" id="2.60.40.4070">
    <property type="match status" value="1"/>
</dbReference>
<dbReference type="SUPFAM" id="SSF75011">
    <property type="entry name" value="3-carboxy-cis,cis-mucoante lactonizing enzyme"/>
    <property type="match status" value="1"/>
</dbReference>
<dbReference type="Gene3D" id="2.60.40.10">
    <property type="entry name" value="Immunoglobulins"/>
    <property type="match status" value="3"/>
</dbReference>
<dbReference type="Pfam" id="PF08309">
    <property type="entry name" value="LVIVD"/>
    <property type="match status" value="6"/>
</dbReference>
<dbReference type="AlphaFoldDB" id="A0A1G2BX62"/>
<dbReference type="PROSITE" id="PS50093">
    <property type="entry name" value="PKD"/>
    <property type="match status" value="3"/>
</dbReference>
<dbReference type="InterPro" id="IPR022409">
    <property type="entry name" value="PKD/Chitinase_dom"/>
</dbReference>
<dbReference type="SUPFAM" id="SSF51261">
    <property type="entry name" value="Duplicated hybrid motif"/>
    <property type="match status" value="1"/>
</dbReference>
<feature type="domain" description="PKD" evidence="1">
    <location>
        <begin position="1039"/>
        <end position="1102"/>
    </location>
</feature>
<dbReference type="Gene3D" id="2.70.70.10">
    <property type="entry name" value="Glucose Permease (Domain IIA)"/>
    <property type="match status" value="1"/>
</dbReference>
<feature type="domain" description="PKD" evidence="1">
    <location>
        <begin position="571"/>
        <end position="638"/>
    </location>
</feature>
<evidence type="ECO:0000313" key="3">
    <source>
        <dbReference type="Proteomes" id="UP000177626"/>
    </source>
</evidence>
<reference evidence="2 3" key="1">
    <citation type="journal article" date="2016" name="Nat. Commun.">
        <title>Thousands of microbial genomes shed light on interconnected biogeochemical processes in an aquifer system.</title>
        <authorList>
            <person name="Anantharaman K."/>
            <person name="Brown C.T."/>
            <person name="Hug L.A."/>
            <person name="Sharon I."/>
            <person name="Castelle C.J."/>
            <person name="Probst A.J."/>
            <person name="Thomas B.C."/>
            <person name="Singh A."/>
            <person name="Wilkins M.J."/>
            <person name="Karaoz U."/>
            <person name="Brodie E.L."/>
            <person name="Williams K.H."/>
            <person name="Hubbard S.S."/>
            <person name="Banfield J.F."/>
        </authorList>
    </citation>
    <scope>NUCLEOTIDE SEQUENCE [LARGE SCALE GENOMIC DNA]</scope>
</reference>
<gene>
    <name evidence="2" type="ORF">A2406_04110</name>
</gene>
<dbReference type="NCBIfam" id="TIGR04183">
    <property type="entry name" value="Por_Secre_tail"/>
    <property type="match status" value="1"/>
</dbReference>
<protein>
    <recommendedName>
        <fullName evidence="1">PKD domain-containing protein</fullName>
    </recommendedName>
</protein>
<dbReference type="InterPro" id="IPR026444">
    <property type="entry name" value="Secre_tail"/>
</dbReference>